<dbReference type="InterPro" id="IPR033954">
    <property type="entry name" value="DiS-bond_Isoase_DsbC/G"/>
</dbReference>
<evidence type="ECO:0000313" key="10">
    <source>
        <dbReference type="EMBL" id="SMP00380.1"/>
    </source>
</evidence>
<dbReference type="InterPro" id="IPR018950">
    <property type="entry name" value="DiS-bond_isomerase_DsbC/G_N"/>
</dbReference>
<dbReference type="InterPro" id="IPR012336">
    <property type="entry name" value="Thioredoxin-like_fold"/>
</dbReference>
<dbReference type="GO" id="GO:0042597">
    <property type="term" value="C:periplasmic space"/>
    <property type="evidence" value="ECO:0007669"/>
    <property type="project" value="UniProtKB-SubCell"/>
</dbReference>
<evidence type="ECO:0000313" key="11">
    <source>
        <dbReference type="Proteomes" id="UP001157947"/>
    </source>
</evidence>
<feature type="signal peptide" evidence="7">
    <location>
        <begin position="1"/>
        <end position="20"/>
    </location>
</feature>
<keyword evidence="6" id="KW-0676">Redox-active center</keyword>
<keyword evidence="11" id="KW-1185">Reference proteome</keyword>
<proteinExistence type="inferred from homology"/>
<dbReference type="InterPro" id="IPR036249">
    <property type="entry name" value="Thioredoxin-like_sf"/>
</dbReference>
<dbReference type="InterPro" id="IPR009094">
    <property type="entry name" value="DiS-bond_isomerase_DsbC/G_N_sf"/>
</dbReference>
<name>A0AA46ACP1_9AQUI</name>
<comment type="caution">
    <text evidence="10">The sequence shown here is derived from an EMBL/GenBank/DDBJ whole genome shotgun (WGS) entry which is preliminary data.</text>
</comment>
<dbReference type="PANTHER" id="PTHR35272:SF3">
    <property type="entry name" value="THIOL:DISULFIDE INTERCHANGE PROTEIN DSBC"/>
    <property type="match status" value="1"/>
</dbReference>
<dbReference type="SUPFAM" id="SSF52833">
    <property type="entry name" value="Thioredoxin-like"/>
    <property type="match status" value="1"/>
</dbReference>
<feature type="domain" description="Thioredoxin-like fold" evidence="9">
    <location>
        <begin position="159"/>
        <end position="290"/>
    </location>
</feature>
<evidence type="ECO:0000256" key="1">
    <source>
        <dbReference type="ARBA" id="ARBA00004418"/>
    </source>
</evidence>
<keyword evidence="4" id="KW-0574">Periplasm</keyword>
<feature type="domain" description="Disulphide bond isomerase DsbC/G N-terminal" evidence="8">
    <location>
        <begin position="32"/>
        <end position="98"/>
    </location>
</feature>
<dbReference type="SUPFAM" id="SSF54423">
    <property type="entry name" value="DsbC/DsbG N-terminal domain-like"/>
    <property type="match status" value="1"/>
</dbReference>
<evidence type="ECO:0000256" key="6">
    <source>
        <dbReference type="ARBA" id="ARBA00023284"/>
    </source>
</evidence>
<dbReference type="CDD" id="cd03020">
    <property type="entry name" value="DsbA_DsbC_DsbG"/>
    <property type="match status" value="1"/>
</dbReference>
<dbReference type="InterPro" id="IPR051470">
    <property type="entry name" value="Thiol:disulfide_interchange"/>
</dbReference>
<dbReference type="Gene3D" id="3.10.450.70">
    <property type="entry name" value="Disulphide bond isomerase, DsbC/G, N-terminal"/>
    <property type="match status" value="1"/>
</dbReference>
<feature type="chain" id="PRO_5041243880" evidence="7">
    <location>
        <begin position="21"/>
        <end position="295"/>
    </location>
</feature>
<evidence type="ECO:0000256" key="5">
    <source>
        <dbReference type="ARBA" id="ARBA00023157"/>
    </source>
</evidence>
<reference evidence="10" key="1">
    <citation type="submission" date="2017-05" db="EMBL/GenBank/DDBJ databases">
        <authorList>
            <person name="Varghese N."/>
            <person name="Submissions S."/>
        </authorList>
    </citation>
    <scope>NUCLEOTIDE SEQUENCE</scope>
    <source>
        <strain evidence="10">DSM 18763</strain>
    </source>
</reference>
<accession>A0AA46ACP1</accession>
<dbReference type="EMBL" id="FXTX01000001">
    <property type="protein sequence ID" value="SMP00380.1"/>
    <property type="molecule type" value="Genomic_DNA"/>
</dbReference>
<comment type="similarity">
    <text evidence="2">Belongs to the thioredoxin family. DsbC subfamily.</text>
</comment>
<organism evidence="10 11">
    <name type="scientific">Venenivibrio stagnispumantis</name>
    <dbReference type="NCBI Taxonomy" id="407998"/>
    <lineage>
        <taxon>Bacteria</taxon>
        <taxon>Pseudomonadati</taxon>
        <taxon>Aquificota</taxon>
        <taxon>Aquificia</taxon>
        <taxon>Aquificales</taxon>
        <taxon>Hydrogenothermaceae</taxon>
        <taxon>Venenivibrio</taxon>
    </lineage>
</organism>
<evidence type="ECO:0000256" key="4">
    <source>
        <dbReference type="ARBA" id="ARBA00022764"/>
    </source>
</evidence>
<protein>
    <submittedName>
        <fullName evidence="10">Thiol:disulfide interchange protein DsbC</fullName>
    </submittedName>
</protein>
<dbReference type="RefSeq" id="WP_265133538.1">
    <property type="nucleotide sequence ID" value="NZ_FXTX01000001.1"/>
</dbReference>
<evidence type="ECO:0000256" key="7">
    <source>
        <dbReference type="SAM" id="SignalP"/>
    </source>
</evidence>
<dbReference type="AlphaFoldDB" id="A0AA46ACP1"/>
<keyword evidence="5" id="KW-1015">Disulfide bond</keyword>
<evidence type="ECO:0000259" key="8">
    <source>
        <dbReference type="Pfam" id="PF10411"/>
    </source>
</evidence>
<sequence length="295" mass="32431">MKKLIFLGVAVLSISTSIFAAGNSCLGNSKINKSDVEKALSPILGNAKVVSVSDAPIDGLYEVVIQTNGKKVPVYIDCSLKYLVNGEIIDIKNKKSITRERFMQLSQEANQEKEKEFVKILGDKKLQELKKAFPGILERASIVDAKNIPQTNIIFGNPQAKKVVYVVTDPQCPFCAKLHQSITELLKERNDIAFKMIFYPLPFHKYAKAVSENVICSNDKSLLDKSFEAVLKNDEASLSKLAKTCNKANSTIEANIKYGQANGINGTPTIIFPNGLAISGAMSKDDLKKLIDIIF</sequence>
<dbReference type="PANTHER" id="PTHR35272">
    <property type="entry name" value="THIOL:DISULFIDE INTERCHANGE PROTEIN DSBC-RELATED"/>
    <property type="match status" value="1"/>
</dbReference>
<dbReference type="Pfam" id="PF13098">
    <property type="entry name" value="Thioredoxin_2"/>
    <property type="match status" value="1"/>
</dbReference>
<keyword evidence="3 7" id="KW-0732">Signal</keyword>
<evidence type="ECO:0000256" key="3">
    <source>
        <dbReference type="ARBA" id="ARBA00022729"/>
    </source>
</evidence>
<gene>
    <name evidence="10" type="ORF">SAMN06264868_10185</name>
</gene>
<evidence type="ECO:0000256" key="2">
    <source>
        <dbReference type="ARBA" id="ARBA00009813"/>
    </source>
</evidence>
<evidence type="ECO:0000259" key="9">
    <source>
        <dbReference type="Pfam" id="PF13098"/>
    </source>
</evidence>
<dbReference type="Pfam" id="PF10411">
    <property type="entry name" value="DsbC_N"/>
    <property type="match status" value="1"/>
</dbReference>
<dbReference type="Gene3D" id="3.40.30.10">
    <property type="entry name" value="Glutaredoxin"/>
    <property type="match status" value="1"/>
</dbReference>
<comment type="subcellular location">
    <subcellularLocation>
        <location evidence="1">Periplasm</location>
    </subcellularLocation>
</comment>
<dbReference type="Proteomes" id="UP001157947">
    <property type="component" value="Unassembled WGS sequence"/>
</dbReference>